<evidence type="ECO:0000259" key="1">
    <source>
        <dbReference type="Pfam" id="PF00182"/>
    </source>
</evidence>
<accession>A0A6J7X669</accession>
<protein>
    <submittedName>
        <fullName evidence="2">COG3179 Predicted chitinase</fullName>
    </submittedName>
</protein>
<organism evidence="2">
    <name type="scientific">uncultured Caudovirales phage</name>
    <dbReference type="NCBI Taxonomy" id="2100421"/>
    <lineage>
        <taxon>Viruses</taxon>
        <taxon>Duplodnaviria</taxon>
        <taxon>Heunggongvirae</taxon>
        <taxon>Uroviricota</taxon>
        <taxon>Caudoviricetes</taxon>
        <taxon>Peduoviridae</taxon>
        <taxon>Maltschvirus</taxon>
        <taxon>Maltschvirus maltsch</taxon>
    </lineage>
</organism>
<dbReference type="InterPro" id="IPR052354">
    <property type="entry name" value="Cell_Wall_Dynamics_Protein"/>
</dbReference>
<dbReference type="PANTHER" id="PTHR34408">
    <property type="entry name" value="FAMILY PROTEIN, PUTATIVE-RELATED"/>
    <property type="match status" value="1"/>
</dbReference>
<dbReference type="GO" id="GO:0004568">
    <property type="term" value="F:chitinase activity"/>
    <property type="evidence" value="ECO:0007669"/>
    <property type="project" value="InterPro"/>
</dbReference>
<dbReference type="Pfam" id="PF00182">
    <property type="entry name" value="Glyco_hydro_19"/>
    <property type="match status" value="1"/>
</dbReference>
<dbReference type="SUPFAM" id="SSF53955">
    <property type="entry name" value="Lysozyme-like"/>
    <property type="match status" value="1"/>
</dbReference>
<dbReference type="InterPro" id="IPR000726">
    <property type="entry name" value="Glyco_hydro_19_cat"/>
</dbReference>
<name>A0A6J7X669_9CAUD</name>
<dbReference type="PANTHER" id="PTHR34408:SF1">
    <property type="entry name" value="GLYCOSYL HYDROLASE FAMILY 19 DOMAIN-CONTAINING PROTEIN HI_1415"/>
    <property type="match status" value="1"/>
</dbReference>
<sequence length="217" mass="23796">MITLEKLIAAGVKANVAEVWLPFVQQACDRYQINTKNQIAGFIAQCAHESNGFTMLEENLNYSAATMSVVWPKRFAEVGPDGKPKKDNGKNIPNKFALALHRKPELIANTVYSGRMGNGPLESGEGWKYRGRGLKQLTGKDNYTRCGSAIGADLVTDPDLLLKPKDAALSAAWYWHTNKCGPLAESGDFVALTKKINGGTIGLEDRERRYRAVLAVI</sequence>
<reference evidence="2" key="1">
    <citation type="submission" date="2020-05" db="EMBL/GenBank/DDBJ databases">
        <authorList>
            <person name="Chiriac C."/>
            <person name="Salcher M."/>
            <person name="Ghai R."/>
            <person name="Kavagutti S V."/>
        </authorList>
    </citation>
    <scope>NUCLEOTIDE SEQUENCE</scope>
</reference>
<dbReference type="EMBL" id="LR798306">
    <property type="protein sequence ID" value="CAB5222783.1"/>
    <property type="molecule type" value="Genomic_DNA"/>
</dbReference>
<feature type="domain" description="Glycoside hydrolase family 19 catalytic" evidence="1">
    <location>
        <begin position="119"/>
        <end position="179"/>
    </location>
</feature>
<dbReference type="Gene3D" id="1.10.530.10">
    <property type="match status" value="1"/>
</dbReference>
<dbReference type="GO" id="GO:0006032">
    <property type="term" value="P:chitin catabolic process"/>
    <property type="evidence" value="ECO:0007669"/>
    <property type="project" value="InterPro"/>
</dbReference>
<proteinExistence type="predicted"/>
<dbReference type="GO" id="GO:0016998">
    <property type="term" value="P:cell wall macromolecule catabolic process"/>
    <property type="evidence" value="ECO:0007669"/>
    <property type="project" value="InterPro"/>
</dbReference>
<dbReference type="InterPro" id="IPR023346">
    <property type="entry name" value="Lysozyme-like_dom_sf"/>
</dbReference>
<evidence type="ECO:0000313" key="2">
    <source>
        <dbReference type="EMBL" id="CAB5222783.1"/>
    </source>
</evidence>
<gene>
    <name evidence="2" type="ORF">UFOVP378_28</name>
</gene>